<proteinExistence type="predicted"/>
<gene>
    <name evidence="1" type="ORF">RCOM_1834620</name>
</gene>
<dbReference type="Proteomes" id="UP000008311">
    <property type="component" value="Unassembled WGS sequence"/>
</dbReference>
<dbReference type="AlphaFoldDB" id="B9THE8"/>
<dbReference type="EMBL" id="EQ981479">
    <property type="protein sequence ID" value="EEF24718.1"/>
    <property type="molecule type" value="Genomic_DNA"/>
</dbReference>
<feature type="non-terminal residue" evidence="1">
    <location>
        <position position="1"/>
    </location>
</feature>
<organism evidence="1 2">
    <name type="scientific">Ricinus communis</name>
    <name type="common">Castor bean</name>
    <dbReference type="NCBI Taxonomy" id="3988"/>
    <lineage>
        <taxon>Eukaryota</taxon>
        <taxon>Viridiplantae</taxon>
        <taxon>Streptophyta</taxon>
        <taxon>Embryophyta</taxon>
        <taxon>Tracheophyta</taxon>
        <taxon>Spermatophyta</taxon>
        <taxon>Magnoliopsida</taxon>
        <taxon>eudicotyledons</taxon>
        <taxon>Gunneridae</taxon>
        <taxon>Pentapetalae</taxon>
        <taxon>rosids</taxon>
        <taxon>fabids</taxon>
        <taxon>Malpighiales</taxon>
        <taxon>Euphorbiaceae</taxon>
        <taxon>Acalyphoideae</taxon>
        <taxon>Acalypheae</taxon>
        <taxon>Ricinus</taxon>
    </lineage>
</organism>
<sequence length="156" mass="17472">AIVVRRQAEVLAADGDHVRIQLDGRHARLRETLVAELRQRGAAEAQLHDAARLRQEQHPHHHHLDVFELDRIGPRQPHRALHPRGAEVQRAHAFEFGDRGRRVAGPGEAGIPGVRHYGNDHAYWTGCQAATVWPFFSVGLKRHSRSAASAAWSRIA</sequence>
<accession>B9THE8</accession>
<reference evidence="2" key="1">
    <citation type="journal article" date="2010" name="Nat. Biotechnol.">
        <title>Draft genome sequence of the oilseed species Ricinus communis.</title>
        <authorList>
            <person name="Chan A.P."/>
            <person name="Crabtree J."/>
            <person name="Zhao Q."/>
            <person name="Lorenzi H."/>
            <person name="Orvis J."/>
            <person name="Puiu D."/>
            <person name="Melake-Berhan A."/>
            <person name="Jones K.M."/>
            <person name="Redman J."/>
            <person name="Chen G."/>
            <person name="Cahoon E.B."/>
            <person name="Gedil M."/>
            <person name="Stanke M."/>
            <person name="Haas B.J."/>
            <person name="Wortman J.R."/>
            <person name="Fraser-Liggett C.M."/>
            <person name="Ravel J."/>
            <person name="Rabinowicz P.D."/>
        </authorList>
    </citation>
    <scope>NUCLEOTIDE SEQUENCE [LARGE SCALE GENOMIC DNA]</scope>
    <source>
        <strain evidence="2">cv. Hale</strain>
    </source>
</reference>
<evidence type="ECO:0000313" key="2">
    <source>
        <dbReference type="Proteomes" id="UP000008311"/>
    </source>
</evidence>
<dbReference type="InParanoid" id="B9THE8"/>
<evidence type="ECO:0000313" key="1">
    <source>
        <dbReference type="EMBL" id="EEF24718.1"/>
    </source>
</evidence>
<name>B9THE8_RICCO</name>
<protein>
    <submittedName>
        <fullName evidence="1">Uncharacterized protein</fullName>
    </submittedName>
</protein>
<keyword evidence="2" id="KW-1185">Reference proteome</keyword>